<name>A0AAV2Z174_9STRA</name>
<accession>A0AAV2Z174</accession>
<gene>
    <name evidence="1" type="ORF">N0F65_007796</name>
</gene>
<reference evidence="1" key="1">
    <citation type="submission" date="2022-11" db="EMBL/GenBank/DDBJ databases">
        <authorList>
            <person name="Morgan W.R."/>
            <person name="Tartar A."/>
        </authorList>
    </citation>
    <scope>NUCLEOTIDE SEQUENCE</scope>
    <source>
        <strain evidence="1">ARSEF 373</strain>
    </source>
</reference>
<evidence type="ECO:0000313" key="1">
    <source>
        <dbReference type="EMBL" id="DBA00171.1"/>
    </source>
</evidence>
<organism evidence="1 2">
    <name type="scientific">Lagenidium giganteum</name>
    <dbReference type="NCBI Taxonomy" id="4803"/>
    <lineage>
        <taxon>Eukaryota</taxon>
        <taxon>Sar</taxon>
        <taxon>Stramenopiles</taxon>
        <taxon>Oomycota</taxon>
        <taxon>Peronosporomycetes</taxon>
        <taxon>Pythiales</taxon>
        <taxon>Pythiaceae</taxon>
    </lineage>
</organism>
<keyword evidence="2" id="KW-1185">Reference proteome</keyword>
<protein>
    <submittedName>
        <fullName evidence="1">Uncharacterized protein</fullName>
    </submittedName>
</protein>
<sequence length="885" mass="100434">MMCECSSDVDTMQAATAEANFLVTNSQDVVKTWSLNHQRLLYLLSRFAMYPSSTDEDEKWLRNLPLLVMVYEAIVHGVLDYDYSPVCTNIVKNGRSRRIWMNISQDAKAAIDDLREHDLVNALKTCSEDFQPSTAYQVTPQAVTLLKNFPVEEKKAIDAFLSAPSNKHGLMSATSGMILFDGGLLKITFDVDDGKFRFIRSDGSVTVSRVTDIEEVSYVSSPYLPNCLMRNEAAFSSNSAQAAKCSQGISGIKDELSFAIVLSQVRVLVGEWIPFGSNQIVTLNDRLGSLERCQGGLFTSELDDAPTSTSLHVAPGLTKIAIVDFEFESFTNFEADIHAPHDEGIVQIESFGMHLNGDGSIIYGMFIDAIMDQKAESIYVDHLSRLLVDVDLDSSKIINDLLSPHQRNLMDMLFMDDARSRNKFSLIIAKEITPKLPVREYLDRGEKENELKQVLGEIHSVYDLSDDDKILIGREGMLLVGPNSSQHEPLIVAHLALLSRELFIRFFFKRTFILDDNLNRARTYMKNFEENPEALDAMRKRISQCSHDLILLEEILELLRESMRALEIPNCPTDPGGMLLYEKLQLKKTLTDLEIRCKDLAKLLRGFRAKLKQVHSQNGNTSKTILERVVQSIERNVGVMADTTDSNERFLGLSFDVLLVIFLGFLAFEFIDRLTDGKLLGLDGDLELNWANKTLNDVVEIPGLWLLLELLVMAILVVGMKCLSDFLITRLTRVQRASFVVNQRVNIQALERFMQPKLIESRTSNFGSETKVIKVIWREEQSQPLLSWHRGRPKCNIGPPLHIQVCFDVFNRYLLDVSFQGQLQDDKQQLFDDLMDQLRKNSCFDQSYTAQIIDKKQSKSRTLTKDFLFRLVTRRNVSIHPTQES</sequence>
<reference evidence="1" key="2">
    <citation type="journal article" date="2023" name="Microbiol Resour">
        <title>Decontamination and Annotation of the Draft Genome Sequence of the Oomycete Lagenidium giganteum ARSEF 373.</title>
        <authorList>
            <person name="Morgan W.R."/>
            <person name="Tartar A."/>
        </authorList>
    </citation>
    <scope>NUCLEOTIDE SEQUENCE</scope>
    <source>
        <strain evidence="1">ARSEF 373</strain>
    </source>
</reference>
<comment type="caution">
    <text evidence="1">The sequence shown here is derived from an EMBL/GenBank/DDBJ whole genome shotgun (WGS) entry which is preliminary data.</text>
</comment>
<evidence type="ECO:0000313" key="2">
    <source>
        <dbReference type="Proteomes" id="UP001146120"/>
    </source>
</evidence>
<proteinExistence type="predicted"/>
<dbReference type="Proteomes" id="UP001146120">
    <property type="component" value="Unassembled WGS sequence"/>
</dbReference>
<dbReference type="AlphaFoldDB" id="A0AAV2Z174"/>
<dbReference type="EMBL" id="DAKRPA010000068">
    <property type="protein sequence ID" value="DBA00171.1"/>
    <property type="molecule type" value="Genomic_DNA"/>
</dbReference>